<dbReference type="Pfam" id="PF13649">
    <property type="entry name" value="Methyltransf_25"/>
    <property type="match status" value="1"/>
</dbReference>
<dbReference type="InterPro" id="IPR051654">
    <property type="entry name" value="Meroterpenoid_MTases"/>
</dbReference>
<evidence type="ECO:0000313" key="7">
    <source>
        <dbReference type="Proteomes" id="UP000215289"/>
    </source>
</evidence>
<comment type="caution">
    <text evidence="6">The sequence shown here is derived from an EMBL/GenBank/DDBJ whole genome shotgun (WGS) entry which is preliminary data.</text>
</comment>
<dbReference type="SUPFAM" id="SSF53335">
    <property type="entry name" value="S-adenosyl-L-methionine-dependent methyltransferases"/>
    <property type="match status" value="1"/>
</dbReference>
<evidence type="ECO:0000256" key="4">
    <source>
        <dbReference type="ARBA" id="ARBA00038314"/>
    </source>
</evidence>
<protein>
    <recommendedName>
        <fullName evidence="5">Methyltransferase domain-containing protein</fullName>
    </recommendedName>
</protein>
<sequence length="272" mass="31774">MATLEQVQHRSREMRYYSAVLAKLKDPIREILEEYSGVDPERVEQHLFEVRERAWQIFPYPCIGQWRFTDLNLSLHPSYPEVLERLNQGQTFLDLGCCMGQDIRKLIFDGVPPTKKINAADLRQEYIDLGFDLFRDREKLEPAINFFVTDIFNPSSDFDQLNGKIDVIWAGSFFHLFDWDEQVEVGKRVVRTLRPQMGSLLLGRQSGTLRPGRYPHATTSGFVFRHDPETFARLWKEIGKATGTEWTVDAHLALREDDTDPRRRLIFAVKRV</sequence>
<dbReference type="STRING" id="1245748.A0A3R7F0W9"/>
<evidence type="ECO:0000256" key="1">
    <source>
        <dbReference type="ARBA" id="ARBA00005179"/>
    </source>
</evidence>
<dbReference type="Proteomes" id="UP000215289">
    <property type="component" value="Unassembled WGS sequence"/>
</dbReference>
<evidence type="ECO:0000259" key="5">
    <source>
        <dbReference type="Pfam" id="PF13649"/>
    </source>
</evidence>
<dbReference type="Gene3D" id="3.40.50.150">
    <property type="entry name" value="Vaccinia Virus protein VP39"/>
    <property type="match status" value="1"/>
</dbReference>
<dbReference type="InterPro" id="IPR041698">
    <property type="entry name" value="Methyltransf_25"/>
</dbReference>
<dbReference type="GO" id="GO:0016740">
    <property type="term" value="F:transferase activity"/>
    <property type="evidence" value="ECO:0007669"/>
    <property type="project" value="UniProtKB-KW"/>
</dbReference>
<reference evidence="6 7" key="1">
    <citation type="submission" date="2018-08" db="EMBL/GenBank/DDBJ databases">
        <title>Draft genome sequences of two Aspergillus turcosus clinical strains isolated from bronchoalveolar lavage fluid: one azole-susceptible and the other azole-resistant.</title>
        <authorList>
            <person name="Parent-Michaud M."/>
            <person name="Dufresne P.J."/>
            <person name="Fournier E."/>
            <person name="Martineau C."/>
            <person name="Moreira S."/>
            <person name="Perkins V."/>
            <person name="De Repentigny L."/>
            <person name="Dufresne S.F."/>
        </authorList>
    </citation>
    <scope>NUCLEOTIDE SEQUENCE [LARGE SCALE GENOMIC DNA]</scope>
    <source>
        <strain evidence="6">HMR AF 1038</strain>
    </source>
</reference>
<dbReference type="EMBL" id="NIDN02000369">
    <property type="protein sequence ID" value="RLL93198.1"/>
    <property type="molecule type" value="Genomic_DNA"/>
</dbReference>
<comment type="similarity">
    <text evidence="4">Belongs to the class I-like SAM-binding methyltransferase superfamily.</text>
</comment>
<dbReference type="AlphaFoldDB" id="A0A3R7F0W9"/>
<proteinExistence type="inferred from homology"/>
<feature type="domain" description="Methyltransferase" evidence="5">
    <location>
        <begin position="93"/>
        <end position="195"/>
    </location>
</feature>
<dbReference type="PANTHER" id="PTHR35897:SF1">
    <property type="entry name" value="METHYLTRANSFERASE AUSD"/>
    <property type="match status" value="1"/>
</dbReference>
<keyword evidence="7" id="KW-1185">Reference proteome</keyword>
<keyword evidence="3" id="KW-0949">S-adenosyl-L-methionine</keyword>
<dbReference type="OrthoDB" id="2094832at2759"/>
<accession>A0A3R7F0W9</accession>
<evidence type="ECO:0000256" key="2">
    <source>
        <dbReference type="ARBA" id="ARBA00022679"/>
    </source>
</evidence>
<evidence type="ECO:0000313" key="6">
    <source>
        <dbReference type="EMBL" id="RLL93198.1"/>
    </source>
</evidence>
<dbReference type="InterPro" id="IPR029063">
    <property type="entry name" value="SAM-dependent_MTases_sf"/>
</dbReference>
<organism evidence="6 7">
    <name type="scientific">Aspergillus turcosus</name>
    <dbReference type="NCBI Taxonomy" id="1245748"/>
    <lineage>
        <taxon>Eukaryota</taxon>
        <taxon>Fungi</taxon>
        <taxon>Dikarya</taxon>
        <taxon>Ascomycota</taxon>
        <taxon>Pezizomycotina</taxon>
        <taxon>Eurotiomycetes</taxon>
        <taxon>Eurotiomycetidae</taxon>
        <taxon>Eurotiales</taxon>
        <taxon>Aspergillaceae</taxon>
        <taxon>Aspergillus</taxon>
        <taxon>Aspergillus subgen. Fumigati</taxon>
    </lineage>
</organism>
<keyword evidence="2" id="KW-0808">Transferase</keyword>
<evidence type="ECO:0000256" key="3">
    <source>
        <dbReference type="ARBA" id="ARBA00022691"/>
    </source>
</evidence>
<comment type="pathway">
    <text evidence="1">Secondary metabolite biosynthesis.</text>
</comment>
<dbReference type="PANTHER" id="PTHR35897">
    <property type="entry name" value="METHYLTRANSFERASE AUSD"/>
    <property type="match status" value="1"/>
</dbReference>
<name>A0A3R7F0W9_9EURO</name>
<gene>
    <name evidence="6" type="ORF">CFD26_101382</name>
</gene>